<dbReference type="AlphaFoldDB" id="A0A4Q2V9Z8"/>
<reference evidence="1 2" key="1">
    <citation type="submission" date="2016-12" db="EMBL/GenBank/DDBJ databases">
        <title>Draft genome sequence of Fusarium oxysporum causing rot on Narcissus.</title>
        <authorList>
            <person name="Armitage A.D."/>
            <person name="Taylor A."/>
            <person name="Clarkson J.P."/>
            <person name="Harrison R.J."/>
            <person name="Jackson A.C."/>
        </authorList>
    </citation>
    <scope>NUCLEOTIDE SEQUENCE [LARGE SCALE GENOMIC DNA]</scope>
    <source>
        <strain evidence="1 2">N139</strain>
    </source>
</reference>
<gene>
    <name evidence="1" type="ORF">BFJ63_vAg15455</name>
</gene>
<evidence type="ECO:0000313" key="1">
    <source>
        <dbReference type="EMBL" id="RYC81648.1"/>
    </source>
</evidence>
<accession>A0A4Q2V9Z8</accession>
<name>A0A4Q2V9Z8_FUSOX</name>
<dbReference type="Proteomes" id="UP000290540">
    <property type="component" value="Unassembled WGS sequence"/>
</dbReference>
<protein>
    <submittedName>
        <fullName evidence="1">Uncharacterized protein</fullName>
    </submittedName>
</protein>
<evidence type="ECO:0000313" key="2">
    <source>
        <dbReference type="Proteomes" id="UP000290540"/>
    </source>
</evidence>
<comment type="caution">
    <text evidence="1">The sequence shown here is derived from an EMBL/GenBank/DDBJ whole genome shotgun (WGS) entry which is preliminary data.</text>
</comment>
<proteinExistence type="predicted"/>
<sequence>MGNTYTRTSFAWRTAREIRPGLAYQVVDDIGELGTAHGYQHDVVIFDIVPRRYSQKANLVVVIVNDICIALKQIDTSIIPPLTTPETHFSV</sequence>
<organism evidence="1 2">
    <name type="scientific">Fusarium oxysporum f. sp. narcissi</name>
    <dbReference type="NCBI Taxonomy" id="451672"/>
    <lineage>
        <taxon>Eukaryota</taxon>
        <taxon>Fungi</taxon>
        <taxon>Dikarya</taxon>
        <taxon>Ascomycota</taxon>
        <taxon>Pezizomycotina</taxon>
        <taxon>Sordariomycetes</taxon>
        <taxon>Hypocreomycetidae</taxon>
        <taxon>Hypocreales</taxon>
        <taxon>Nectriaceae</taxon>
        <taxon>Fusarium</taxon>
        <taxon>Fusarium oxysporum species complex</taxon>
    </lineage>
</organism>
<dbReference type="EMBL" id="MQTW01000231">
    <property type="protein sequence ID" value="RYC81648.1"/>
    <property type="molecule type" value="Genomic_DNA"/>
</dbReference>